<dbReference type="AlphaFoldDB" id="A0A499RLU0"/>
<dbReference type="Gene3D" id="2.60.270.20">
    <property type="entry name" value="Cytolysin/lectin"/>
    <property type="match status" value="1"/>
</dbReference>
<dbReference type="GO" id="GO:0044218">
    <property type="term" value="C:other organism cell membrane"/>
    <property type="evidence" value="ECO:0007669"/>
    <property type="project" value="UniProtKB-KW"/>
</dbReference>
<evidence type="ECO:0000256" key="2">
    <source>
        <dbReference type="ARBA" id="ARBA00004532"/>
    </source>
</evidence>
<name>A0A499RLU0_9CAEN</name>
<evidence type="ECO:0000256" key="6">
    <source>
        <dbReference type="SAM" id="SignalP"/>
    </source>
</evidence>
<proteinExistence type="evidence at transcript level"/>
<dbReference type="PANTHER" id="PTHR40388">
    <property type="entry name" value="BRYOPORIN"/>
    <property type="match status" value="1"/>
</dbReference>
<accession>A0A499RLU0</accession>
<keyword evidence="5" id="KW-0166">Nematocyst</keyword>
<keyword evidence="6" id="KW-0732">Signal</keyword>
<dbReference type="SUPFAM" id="SSF63724">
    <property type="entry name" value="Cytolysin/lectin"/>
    <property type="match status" value="1"/>
</dbReference>
<feature type="signal peptide" evidence="6">
    <location>
        <begin position="1"/>
        <end position="27"/>
    </location>
</feature>
<keyword evidence="4" id="KW-0472">Membrane</keyword>
<comment type="subcellular location">
    <subcellularLocation>
        <location evidence="2">Nematocyst</location>
    </subcellularLocation>
    <subcellularLocation>
        <location evidence="1">Target cell membrane</location>
    </subcellularLocation>
</comment>
<organism evidence="7">
    <name type="scientific">Colubraria reticulata</name>
    <dbReference type="NCBI Taxonomy" id="604273"/>
    <lineage>
        <taxon>Eukaryota</taxon>
        <taxon>Metazoa</taxon>
        <taxon>Spiralia</taxon>
        <taxon>Lophotrochozoa</taxon>
        <taxon>Mollusca</taxon>
        <taxon>Gastropoda</taxon>
        <taxon>Caenogastropoda</taxon>
        <taxon>Neogastropoda</taxon>
        <taxon>Buccinoidea</taxon>
        <taxon>Buccinidae</taxon>
        <taxon>Colubraria</taxon>
    </lineage>
</organism>
<dbReference type="InterPro" id="IPR050677">
    <property type="entry name" value="Actinoporin_PFT"/>
</dbReference>
<evidence type="ECO:0000256" key="4">
    <source>
        <dbReference type="ARBA" id="ARBA00023298"/>
    </source>
</evidence>
<protein>
    <submittedName>
        <fullName evidence="7">Coluporin-8</fullName>
    </submittedName>
</protein>
<dbReference type="PANTHER" id="PTHR40388:SF1">
    <property type="entry name" value="BRYOPORIN"/>
    <property type="match status" value="1"/>
</dbReference>
<dbReference type="InterPro" id="IPR015926">
    <property type="entry name" value="Cytolysin/lectin"/>
</dbReference>
<evidence type="ECO:0000256" key="5">
    <source>
        <dbReference type="ARBA" id="ARBA00023331"/>
    </source>
</evidence>
<dbReference type="GO" id="GO:0042151">
    <property type="term" value="C:nematocyst"/>
    <property type="evidence" value="ECO:0007669"/>
    <property type="project" value="UniProtKB-SubCell"/>
</dbReference>
<keyword evidence="3" id="KW-1052">Target cell membrane</keyword>
<keyword evidence="4" id="KW-1053">Target membrane</keyword>
<feature type="chain" id="PRO_5020022844" evidence="6">
    <location>
        <begin position="28"/>
        <end position="216"/>
    </location>
</feature>
<dbReference type="EMBL" id="MH194211">
    <property type="protein sequence ID" value="AXS67880.1"/>
    <property type="molecule type" value="mRNA"/>
</dbReference>
<evidence type="ECO:0000256" key="3">
    <source>
        <dbReference type="ARBA" id="ARBA00022537"/>
    </source>
</evidence>
<evidence type="ECO:0000313" key="7">
    <source>
        <dbReference type="EMBL" id="AXS67880.1"/>
    </source>
</evidence>
<evidence type="ECO:0000256" key="1">
    <source>
        <dbReference type="ARBA" id="ARBA00004175"/>
    </source>
</evidence>
<sequence>MVLQFPRLKTLVIFLFVIGHRPTLVRMADITPGSTMTGNIMQELKDSGYGVTLAIFVENWTKFPLIHPFVYFEFGFGFKENTPVTIQPGTKEVFPVRKTSGLMAGTSGVASWVVYKADRRLVIMWSIPYVFHPHRNWMAVGLTPTGFTGVPWGKVWYRQMFYGYSNLDMKFTRQTTNAIHKDAQFTITASMTESYHSNFTIIFKPVRSEDLAPGLH</sequence>
<reference evidence="7" key="1">
    <citation type="journal article" date="2018" name="Mol. Biol. Evol.">
        <title>Piercing Fishes: Porin Expansion and Adaptation to Hematophagy in the Vampire Snail Cumia reticulata.</title>
        <authorList>
            <person name="Gerdol M."/>
            <person name="Cervelli M."/>
            <person name="Oliverio M."/>
            <person name="Modica M.V."/>
        </authorList>
    </citation>
    <scope>NUCLEOTIDE SEQUENCE</scope>
</reference>